<evidence type="ECO:0000259" key="4">
    <source>
        <dbReference type="Pfam" id="PF03816"/>
    </source>
</evidence>
<comment type="similarity">
    <text evidence="1">Belongs to the LytR/CpsA/Psr (LCP) family.</text>
</comment>
<dbReference type="EMBL" id="JAVREN010000023">
    <property type="protein sequence ID" value="MDT0308598.1"/>
    <property type="molecule type" value="Genomic_DNA"/>
</dbReference>
<reference evidence="6" key="1">
    <citation type="submission" date="2023-07" db="EMBL/GenBank/DDBJ databases">
        <title>30 novel species of actinomycetes from the DSMZ collection.</title>
        <authorList>
            <person name="Nouioui I."/>
        </authorList>
    </citation>
    <scope>NUCLEOTIDE SEQUENCE [LARGE SCALE GENOMIC DNA]</scope>
    <source>
        <strain evidence="6">DSM 44917</strain>
    </source>
</reference>
<keyword evidence="3" id="KW-0812">Transmembrane</keyword>
<protein>
    <submittedName>
        <fullName evidence="5">LCP family protein</fullName>
    </submittedName>
</protein>
<evidence type="ECO:0000313" key="6">
    <source>
        <dbReference type="Proteomes" id="UP001183388"/>
    </source>
</evidence>
<feature type="compositionally biased region" description="Low complexity" evidence="2">
    <location>
        <begin position="1"/>
        <end position="20"/>
    </location>
</feature>
<evidence type="ECO:0000313" key="5">
    <source>
        <dbReference type="EMBL" id="MDT0308598.1"/>
    </source>
</evidence>
<dbReference type="InterPro" id="IPR050922">
    <property type="entry name" value="LytR/CpsA/Psr_CW_biosynth"/>
</dbReference>
<feature type="domain" description="Cell envelope-related transcriptional attenuator" evidence="4">
    <location>
        <begin position="130"/>
        <end position="215"/>
    </location>
</feature>
<keyword evidence="3" id="KW-1133">Transmembrane helix</keyword>
<dbReference type="RefSeq" id="WP_311631537.1">
    <property type="nucleotide sequence ID" value="NZ_JAVREN010000023.1"/>
</dbReference>
<dbReference type="PANTHER" id="PTHR33392:SF6">
    <property type="entry name" value="POLYISOPRENYL-TEICHOIC ACID--PEPTIDOGLYCAN TEICHOIC ACID TRANSFERASE TAGU"/>
    <property type="match status" value="1"/>
</dbReference>
<dbReference type="Proteomes" id="UP001183388">
    <property type="component" value="Unassembled WGS sequence"/>
</dbReference>
<evidence type="ECO:0000256" key="1">
    <source>
        <dbReference type="ARBA" id="ARBA00006068"/>
    </source>
</evidence>
<comment type="caution">
    <text evidence="5">The sequence shown here is derived from an EMBL/GenBank/DDBJ whole genome shotgun (WGS) entry which is preliminary data.</text>
</comment>
<dbReference type="Pfam" id="PF03816">
    <property type="entry name" value="LytR_cpsA_psr"/>
    <property type="match status" value="2"/>
</dbReference>
<dbReference type="PANTHER" id="PTHR33392">
    <property type="entry name" value="POLYISOPRENYL-TEICHOIC ACID--PEPTIDOGLYCAN TEICHOIC ACID TRANSFERASE TAGU"/>
    <property type="match status" value="1"/>
</dbReference>
<evidence type="ECO:0000256" key="2">
    <source>
        <dbReference type="SAM" id="MobiDB-lite"/>
    </source>
</evidence>
<organism evidence="5 6">
    <name type="scientific">Streptomyces boetiae</name>
    <dbReference type="NCBI Taxonomy" id="3075541"/>
    <lineage>
        <taxon>Bacteria</taxon>
        <taxon>Bacillati</taxon>
        <taxon>Actinomycetota</taxon>
        <taxon>Actinomycetes</taxon>
        <taxon>Kitasatosporales</taxon>
        <taxon>Streptomycetaceae</taxon>
        <taxon>Streptomyces</taxon>
    </lineage>
</organism>
<dbReference type="NCBIfam" id="TIGR00350">
    <property type="entry name" value="lytR_cpsA_psr"/>
    <property type="match status" value="1"/>
</dbReference>
<dbReference type="Gene3D" id="3.40.630.190">
    <property type="entry name" value="LCP protein"/>
    <property type="match status" value="1"/>
</dbReference>
<accession>A0ABU2LAK6</accession>
<keyword evidence="3" id="KW-0472">Membrane</keyword>
<feature type="domain" description="Cell envelope-related transcriptional attenuator" evidence="4">
    <location>
        <begin position="218"/>
        <end position="257"/>
    </location>
</feature>
<name>A0ABU2LAK6_9ACTN</name>
<keyword evidence="6" id="KW-1185">Reference proteome</keyword>
<evidence type="ECO:0000256" key="3">
    <source>
        <dbReference type="SAM" id="Phobius"/>
    </source>
</evidence>
<proteinExistence type="inferred from homology"/>
<feature type="region of interest" description="Disordered" evidence="2">
    <location>
        <begin position="1"/>
        <end position="41"/>
    </location>
</feature>
<feature type="transmembrane region" description="Helical" evidence="3">
    <location>
        <begin position="47"/>
        <end position="72"/>
    </location>
</feature>
<sequence>METGGETETAPAAAEETAATGGNGGSHDDTEAGPAPGPGASPRRRRVWLRVLIGSLAAVLVLVLAGAGYAWWRTEQALDSIDRIPDALPTLPEEEQPPRAAGDALVYLLVGLDADETPEPGPAWQAGAARSDTMMLLQISGDRRSASLVSLPRDTWVDIPGHGRAKLNAAYSWGGPQLMVRTIQDLTGVRVDHLAVLDWSGFRSLTDAVGGVDLDGRHMDGEQALEYVRERYSLPGGDFDRTRRQQAFLRSLMSRVLSSGTLTDMGRVNGLLNTVDDVVSVDDQLSNGELRGLLWDLRGVRTSDVHFMNAPVTGTDMIEGQSVVLLDEEACAPLWQAMREDAMPAFLAGDQAPDQLGGTVR</sequence>
<gene>
    <name evidence="5" type="ORF">RM780_16765</name>
</gene>
<feature type="compositionally biased region" description="Low complexity" evidence="2">
    <location>
        <begin position="32"/>
        <end position="41"/>
    </location>
</feature>
<dbReference type="InterPro" id="IPR004474">
    <property type="entry name" value="LytR_CpsA_psr"/>
</dbReference>